<keyword evidence="3" id="KW-1185">Reference proteome</keyword>
<gene>
    <name evidence="2" type="ORF">R1sor_008775</name>
</gene>
<comment type="caution">
    <text evidence="2">The sequence shown here is derived from an EMBL/GenBank/DDBJ whole genome shotgun (WGS) entry which is preliminary data.</text>
</comment>
<organism evidence="2 3">
    <name type="scientific">Riccia sorocarpa</name>
    <dbReference type="NCBI Taxonomy" id="122646"/>
    <lineage>
        <taxon>Eukaryota</taxon>
        <taxon>Viridiplantae</taxon>
        <taxon>Streptophyta</taxon>
        <taxon>Embryophyta</taxon>
        <taxon>Marchantiophyta</taxon>
        <taxon>Marchantiopsida</taxon>
        <taxon>Marchantiidae</taxon>
        <taxon>Marchantiales</taxon>
        <taxon>Ricciaceae</taxon>
        <taxon>Riccia</taxon>
    </lineage>
</organism>
<feature type="region of interest" description="Disordered" evidence="1">
    <location>
        <begin position="118"/>
        <end position="176"/>
    </location>
</feature>
<evidence type="ECO:0000313" key="3">
    <source>
        <dbReference type="Proteomes" id="UP001633002"/>
    </source>
</evidence>
<dbReference type="AlphaFoldDB" id="A0ABD3HWI3"/>
<evidence type="ECO:0000313" key="2">
    <source>
        <dbReference type="EMBL" id="KAL3695124.1"/>
    </source>
</evidence>
<dbReference type="EMBL" id="JBJQOH010000003">
    <property type="protein sequence ID" value="KAL3695124.1"/>
    <property type="molecule type" value="Genomic_DNA"/>
</dbReference>
<protein>
    <submittedName>
        <fullName evidence="2">Uncharacterized protein</fullName>
    </submittedName>
</protein>
<accession>A0ABD3HWI3</accession>
<sequence>MARAVNAQKVVAPEHFVGIIGGGRNTKIGDSQPVHNVAATTIHPDVSGEKEETADREEDPMEFFDEQEVGVIGDQTAPDVSDDGFVQTVIYDADGSPDIVNQTARSALYVEDDQLEHVEAPSVPQVPNRGRVSQLSGEDLRSSNRDRPPRADRDRPPIPEWKDSLFHLRRSSERNL</sequence>
<dbReference type="Proteomes" id="UP001633002">
    <property type="component" value="Unassembled WGS sequence"/>
</dbReference>
<proteinExistence type="predicted"/>
<feature type="compositionally biased region" description="Basic and acidic residues" evidence="1">
    <location>
        <begin position="138"/>
        <end position="176"/>
    </location>
</feature>
<reference evidence="2 3" key="1">
    <citation type="submission" date="2024-09" db="EMBL/GenBank/DDBJ databases">
        <title>Chromosome-scale assembly of Riccia sorocarpa.</title>
        <authorList>
            <person name="Paukszto L."/>
        </authorList>
    </citation>
    <scope>NUCLEOTIDE SEQUENCE [LARGE SCALE GENOMIC DNA]</scope>
    <source>
        <strain evidence="2">LP-2024</strain>
        <tissue evidence="2">Aerial parts of the thallus</tissue>
    </source>
</reference>
<feature type="region of interest" description="Disordered" evidence="1">
    <location>
        <begin position="39"/>
        <end position="62"/>
    </location>
</feature>
<evidence type="ECO:0000256" key="1">
    <source>
        <dbReference type="SAM" id="MobiDB-lite"/>
    </source>
</evidence>
<name>A0ABD3HWI3_9MARC</name>